<comment type="caution">
    <text evidence="6">The sequence shown here is derived from an EMBL/GenBank/DDBJ whole genome shotgun (WGS) entry which is preliminary data.</text>
</comment>
<dbReference type="InterPro" id="IPR036390">
    <property type="entry name" value="WH_DNA-bd_sf"/>
</dbReference>
<reference evidence="6 7" key="1">
    <citation type="submission" date="2014-09" db="EMBL/GenBank/DDBJ databases">
        <title>Vibrio maritimus JCM 19240. (C210) whole genome shotgun sequence.</title>
        <authorList>
            <person name="Sawabe T."/>
            <person name="Meirelles P."/>
            <person name="Nakanishi M."/>
            <person name="Sayaka M."/>
            <person name="Hattori M."/>
            <person name="Ohkuma M."/>
        </authorList>
    </citation>
    <scope>NUCLEOTIDE SEQUENCE [LARGE SCALE GENOMIC DNA]</scope>
    <source>
        <strain evidence="6 7">JCM 19240</strain>
    </source>
</reference>
<dbReference type="PANTHER" id="PTHR30118:SF6">
    <property type="entry name" value="HTH-TYPE TRANSCRIPTIONAL REGULATOR LEUO"/>
    <property type="match status" value="1"/>
</dbReference>
<dbReference type="GO" id="GO:0003677">
    <property type="term" value="F:DNA binding"/>
    <property type="evidence" value="ECO:0007669"/>
    <property type="project" value="UniProtKB-KW"/>
</dbReference>
<keyword evidence="3" id="KW-0238">DNA-binding</keyword>
<evidence type="ECO:0000256" key="3">
    <source>
        <dbReference type="ARBA" id="ARBA00023125"/>
    </source>
</evidence>
<dbReference type="InterPro" id="IPR036388">
    <property type="entry name" value="WH-like_DNA-bd_sf"/>
</dbReference>
<evidence type="ECO:0000256" key="2">
    <source>
        <dbReference type="ARBA" id="ARBA00023015"/>
    </source>
</evidence>
<sequence>MILDLNLARTFVLVFQHQSFTKAAEILGVSQPAVSKAIRKLESDVGDALFVKSGRGISPTSRAVSLATDFQRAIDIIDNAVFSKNRLSVYCVEALMHSLGDIDAATFKVPPLDQELLFDQLRAQQIDLVIDTTTTKDTAFEIECIHTEPIAVICRKDHPEICGDSLNKEQYFQLDHIEYKATRDGRSFLEIFAEEPLAHRNIVRQASNQATMAMLAAKSDCIGLVFESFAREWAGMLNLKVLPMPVECRDVPIHMIYHKRRIQDPQHQMIRELIKQRIHNI</sequence>
<dbReference type="PANTHER" id="PTHR30118">
    <property type="entry name" value="HTH-TYPE TRANSCRIPTIONAL REGULATOR LEUO-RELATED"/>
    <property type="match status" value="1"/>
</dbReference>
<keyword evidence="7" id="KW-1185">Reference proteome</keyword>
<dbReference type="Pfam" id="PF00126">
    <property type="entry name" value="HTH_1"/>
    <property type="match status" value="1"/>
</dbReference>
<dbReference type="PROSITE" id="PS50931">
    <property type="entry name" value="HTH_LYSR"/>
    <property type="match status" value="1"/>
</dbReference>
<dbReference type="InterPro" id="IPR005119">
    <property type="entry name" value="LysR_subst-bd"/>
</dbReference>
<organism evidence="6 7">
    <name type="scientific">Vibrio maritimus</name>
    <dbReference type="NCBI Taxonomy" id="990268"/>
    <lineage>
        <taxon>Bacteria</taxon>
        <taxon>Pseudomonadati</taxon>
        <taxon>Pseudomonadota</taxon>
        <taxon>Gammaproteobacteria</taxon>
        <taxon>Vibrionales</taxon>
        <taxon>Vibrionaceae</taxon>
        <taxon>Vibrio</taxon>
    </lineage>
</organism>
<proteinExistence type="inferred from homology"/>
<dbReference type="SUPFAM" id="SSF46785">
    <property type="entry name" value="Winged helix' DNA-binding domain"/>
    <property type="match status" value="1"/>
</dbReference>
<protein>
    <submittedName>
        <fullName evidence="6">Transcriptional regulator LysR family</fullName>
    </submittedName>
</protein>
<dbReference type="InterPro" id="IPR000847">
    <property type="entry name" value="LysR_HTH_N"/>
</dbReference>
<dbReference type="Gene3D" id="3.40.190.10">
    <property type="entry name" value="Periplasmic binding protein-like II"/>
    <property type="match status" value="2"/>
</dbReference>
<dbReference type="Proteomes" id="UP000029224">
    <property type="component" value="Unassembled WGS sequence"/>
</dbReference>
<dbReference type="EMBL" id="BBMT01000005">
    <property type="protein sequence ID" value="GAL34659.1"/>
    <property type="molecule type" value="Genomic_DNA"/>
</dbReference>
<dbReference type="Gene3D" id="1.10.10.10">
    <property type="entry name" value="Winged helix-like DNA-binding domain superfamily/Winged helix DNA-binding domain"/>
    <property type="match status" value="1"/>
</dbReference>
<evidence type="ECO:0000259" key="5">
    <source>
        <dbReference type="PROSITE" id="PS50931"/>
    </source>
</evidence>
<name>A0A090T7D0_9VIBR</name>
<evidence type="ECO:0000256" key="1">
    <source>
        <dbReference type="ARBA" id="ARBA00009437"/>
    </source>
</evidence>
<dbReference type="SUPFAM" id="SSF53850">
    <property type="entry name" value="Periplasmic binding protein-like II"/>
    <property type="match status" value="1"/>
</dbReference>
<dbReference type="OrthoDB" id="6621790at2"/>
<gene>
    <name evidence="6" type="ORF">JCM19240_4209</name>
</gene>
<dbReference type="InterPro" id="IPR050389">
    <property type="entry name" value="LysR-type_TF"/>
</dbReference>
<dbReference type="Pfam" id="PF03466">
    <property type="entry name" value="LysR_substrate"/>
    <property type="match status" value="1"/>
</dbReference>
<keyword evidence="2" id="KW-0805">Transcription regulation</keyword>
<dbReference type="GO" id="GO:0003700">
    <property type="term" value="F:DNA-binding transcription factor activity"/>
    <property type="evidence" value="ECO:0007669"/>
    <property type="project" value="InterPro"/>
</dbReference>
<dbReference type="PRINTS" id="PR00039">
    <property type="entry name" value="HTHLYSR"/>
</dbReference>
<feature type="domain" description="HTH lysR-type" evidence="5">
    <location>
        <begin position="3"/>
        <end position="60"/>
    </location>
</feature>
<dbReference type="AlphaFoldDB" id="A0A090T7D0"/>
<evidence type="ECO:0000256" key="4">
    <source>
        <dbReference type="ARBA" id="ARBA00023163"/>
    </source>
</evidence>
<evidence type="ECO:0000313" key="6">
    <source>
        <dbReference type="EMBL" id="GAL34659.1"/>
    </source>
</evidence>
<comment type="similarity">
    <text evidence="1">Belongs to the LysR transcriptional regulatory family.</text>
</comment>
<reference evidence="6 7" key="2">
    <citation type="submission" date="2014-09" db="EMBL/GenBank/DDBJ databases">
        <authorList>
            <consortium name="NBRP consortium"/>
            <person name="Sawabe T."/>
            <person name="Meirelles P."/>
            <person name="Nakanishi M."/>
            <person name="Sayaka M."/>
            <person name="Hattori M."/>
            <person name="Ohkuma M."/>
        </authorList>
    </citation>
    <scope>NUCLEOTIDE SEQUENCE [LARGE SCALE GENOMIC DNA]</scope>
    <source>
        <strain evidence="6 7">JCM 19240</strain>
    </source>
</reference>
<keyword evidence="4" id="KW-0804">Transcription</keyword>
<accession>A0A090T7D0</accession>
<evidence type="ECO:0000313" key="7">
    <source>
        <dbReference type="Proteomes" id="UP000029224"/>
    </source>
</evidence>